<evidence type="ECO:0000256" key="1">
    <source>
        <dbReference type="SAM" id="Phobius"/>
    </source>
</evidence>
<protein>
    <submittedName>
        <fullName evidence="2">Uncharacterized protein</fullName>
    </submittedName>
</protein>
<organism evidence="2">
    <name type="scientific">marine sediment metagenome</name>
    <dbReference type="NCBI Taxonomy" id="412755"/>
    <lineage>
        <taxon>unclassified sequences</taxon>
        <taxon>metagenomes</taxon>
        <taxon>ecological metagenomes</taxon>
    </lineage>
</organism>
<gene>
    <name evidence="2" type="ORF">S01H4_51279</name>
</gene>
<keyword evidence="1" id="KW-0472">Membrane</keyword>
<dbReference type="AlphaFoldDB" id="X1BQT0"/>
<name>X1BQT0_9ZZZZ</name>
<reference evidence="2" key="1">
    <citation type="journal article" date="2014" name="Front. Microbiol.">
        <title>High frequency of phylogenetically diverse reductive dehalogenase-homologous genes in deep subseafloor sedimentary metagenomes.</title>
        <authorList>
            <person name="Kawai M."/>
            <person name="Futagami T."/>
            <person name="Toyoda A."/>
            <person name="Takaki Y."/>
            <person name="Nishi S."/>
            <person name="Hori S."/>
            <person name="Arai W."/>
            <person name="Tsubouchi T."/>
            <person name="Morono Y."/>
            <person name="Uchiyama I."/>
            <person name="Ito T."/>
            <person name="Fujiyama A."/>
            <person name="Inagaki F."/>
            <person name="Takami H."/>
        </authorList>
    </citation>
    <scope>NUCLEOTIDE SEQUENCE</scope>
    <source>
        <strain evidence="2">Expedition CK06-06</strain>
    </source>
</reference>
<evidence type="ECO:0000313" key="2">
    <source>
        <dbReference type="EMBL" id="GAG98119.1"/>
    </source>
</evidence>
<feature type="non-terminal residue" evidence="2">
    <location>
        <position position="1"/>
    </location>
</feature>
<feature type="transmembrane region" description="Helical" evidence="1">
    <location>
        <begin position="20"/>
        <end position="39"/>
    </location>
</feature>
<keyword evidence="1" id="KW-0812">Transmembrane</keyword>
<accession>X1BQT0</accession>
<proteinExistence type="predicted"/>
<comment type="caution">
    <text evidence="2">The sequence shown here is derived from an EMBL/GenBank/DDBJ whole genome shotgun (WGS) entry which is preliminary data.</text>
</comment>
<keyword evidence="1" id="KW-1133">Transmembrane helix</keyword>
<sequence length="52" mass="5612">PFLITWKNWIFDVPNTATMRGVMMGAALGAIALAVRTLMGIERGYLRGGGTD</sequence>
<dbReference type="EMBL" id="BART01029180">
    <property type="protein sequence ID" value="GAG98119.1"/>
    <property type="molecule type" value="Genomic_DNA"/>
</dbReference>